<dbReference type="GO" id="GO:0000976">
    <property type="term" value="F:transcription cis-regulatory region binding"/>
    <property type="evidence" value="ECO:0007669"/>
    <property type="project" value="TreeGrafter"/>
</dbReference>
<evidence type="ECO:0000256" key="2">
    <source>
        <dbReference type="PROSITE-ProRule" id="PRU00335"/>
    </source>
</evidence>
<keyword evidence="1 2" id="KW-0238">DNA-binding</keyword>
<dbReference type="InterPro" id="IPR009057">
    <property type="entry name" value="Homeodomain-like_sf"/>
</dbReference>
<protein>
    <submittedName>
        <fullName evidence="4">AcrR family transcriptional regulator</fullName>
    </submittedName>
</protein>
<dbReference type="PANTHER" id="PTHR30055">
    <property type="entry name" value="HTH-TYPE TRANSCRIPTIONAL REGULATOR RUTR"/>
    <property type="match status" value="1"/>
</dbReference>
<dbReference type="SUPFAM" id="SSF48498">
    <property type="entry name" value="Tetracyclin repressor-like, C-terminal domain"/>
    <property type="match status" value="1"/>
</dbReference>
<name>A0A839RXR6_9PSEU</name>
<dbReference type="Proteomes" id="UP000550714">
    <property type="component" value="Unassembled WGS sequence"/>
</dbReference>
<dbReference type="Gene3D" id="1.10.357.10">
    <property type="entry name" value="Tetracycline Repressor, domain 2"/>
    <property type="match status" value="1"/>
</dbReference>
<dbReference type="PANTHER" id="PTHR30055:SF209">
    <property type="entry name" value="POSSIBLE TRANSCRIPTIONAL REGULATORY PROTEIN (PROBABLY TETR-FAMILY)"/>
    <property type="match status" value="1"/>
</dbReference>
<organism evidence="4 5">
    <name type="scientific">Prauserella isguenensis</name>
    <dbReference type="NCBI Taxonomy" id="1470180"/>
    <lineage>
        <taxon>Bacteria</taxon>
        <taxon>Bacillati</taxon>
        <taxon>Actinomycetota</taxon>
        <taxon>Actinomycetes</taxon>
        <taxon>Pseudonocardiales</taxon>
        <taxon>Pseudonocardiaceae</taxon>
        <taxon>Prauserella</taxon>
    </lineage>
</organism>
<dbReference type="GO" id="GO:0003700">
    <property type="term" value="F:DNA-binding transcription factor activity"/>
    <property type="evidence" value="ECO:0007669"/>
    <property type="project" value="TreeGrafter"/>
</dbReference>
<proteinExistence type="predicted"/>
<dbReference type="InterPro" id="IPR001647">
    <property type="entry name" value="HTH_TetR"/>
</dbReference>
<feature type="DNA-binding region" description="H-T-H motif" evidence="2">
    <location>
        <begin position="46"/>
        <end position="65"/>
    </location>
</feature>
<dbReference type="AlphaFoldDB" id="A0A839RXR6"/>
<dbReference type="Pfam" id="PF00440">
    <property type="entry name" value="TetR_N"/>
    <property type="match status" value="1"/>
</dbReference>
<dbReference type="EMBL" id="JACHWU010000001">
    <property type="protein sequence ID" value="MBB3050428.1"/>
    <property type="molecule type" value="Genomic_DNA"/>
</dbReference>
<evidence type="ECO:0000313" key="4">
    <source>
        <dbReference type="EMBL" id="MBB3050428.1"/>
    </source>
</evidence>
<feature type="domain" description="HTH tetR-type" evidence="3">
    <location>
        <begin position="23"/>
        <end position="83"/>
    </location>
</feature>
<evidence type="ECO:0000313" key="5">
    <source>
        <dbReference type="Proteomes" id="UP000550714"/>
    </source>
</evidence>
<reference evidence="4 5" key="1">
    <citation type="submission" date="2020-08" db="EMBL/GenBank/DDBJ databases">
        <title>Genomic Encyclopedia of Type Strains, Phase III (KMG-III): the genomes of soil and plant-associated and newly described type strains.</title>
        <authorList>
            <person name="Whitman W."/>
        </authorList>
    </citation>
    <scope>NUCLEOTIDE SEQUENCE [LARGE SCALE GENOMIC DNA]</scope>
    <source>
        <strain evidence="4 5">CECT 8577</strain>
    </source>
</reference>
<keyword evidence="5" id="KW-1185">Reference proteome</keyword>
<dbReference type="PRINTS" id="PR00455">
    <property type="entry name" value="HTHTETR"/>
</dbReference>
<sequence>MPQRRVLPLTPIGEEPRLRADAVRNRARLLAAAARLADEHGVEHLTMDAVASAAEVGKGTVFRRFGDRIGLLQALLDHVEERFQSGFLEGEPPLGPGATARERLGAFGPAALRHDAAHRELYLAAEGKPERRYLTPSLRVRHTHLAMLLRSAGVQATGGDPELLAHTLLSFVDSALTAHLTSQRGLPLERLEAGWTDLVDRLIG</sequence>
<gene>
    <name evidence="4" type="ORF">FHS23_001423</name>
</gene>
<evidence type="ECO:0000259" key="3">
    <source>
        <dbReference type="PROSITE" id="PS50977"/>
    </source>
</evidence>
<comment type="caution">
    <text evidence="4">The sequence shown here is derived from an EMBL/GenBank/DDBJ whole genome shotgun (WGS) entry which is preliminary data.</text>
</comment>
<evidence type="ECO:0000256" key="1">
    <source>
        <dbReference type="ARBA" id="ARBA00023125"/>
    </source>
</evidence>
<dbReference type="PROSITE" id="PS50977">
    <property type="entry name" value="HTH_TETR_2"/>
    <property type="match status" value="1"/>
</dbReference>
<dbReference type="RefSeq" id="WP_343053698.1">
    <property type="nucleotide sequence ID" value="NZ_JACHWU010000001.1"/>
</dbReference>
<accession>A0A839RXR6</accession>
<dbReference type="InterPro" id="IPR036271">
    <property type="entry name" value="Tet_transcr_reg_TetR-rel_C_sf"/>
</dbReference>
<dbReference type="InterPro" id="IPR050109">
    <property type="entry name" value="HTH-type_TetR-like_transc_reg"/>
</dbReference>
<dbReference type="SUPFAM" id="SSF46689">
    <property type="entry name" value="Homeodomain-like"/>
    <property type="match status" value="1"/>
</dbReference>